<dbReference type="OrthoDB" id="1494776at2"/>
<accession>A0A4S4NM86</accession>
<evidence type="ECO:0000313" key="2">
    <source>
        <dbReference type="EMBL" id="THH39468.1"/>
    </source>
</evidence>
<dbReference type="EMBL" id="SRSF01000004">
    <property type="protein sequence ID" value="THH39468.1"/>
    <property type="molecule type" value="Genomic_DNA"/>
</dbReference>
<keyword evidence="3" id="KW-1185">Reference proteome</keyword>
<gene>
    <name evidence="2" type="ORF">E4021_12015</name>
</gene>
<keyword evidence="1" id="KW-1133">Transmembrane helix</keyword>
<dbReference type="AlphaFoldDB" id="A0A4S4NM86"/>
<dbReference type="Proteomes" id="UP000308528">
    <property type="component" value="Unassembled WGS sequence"/>
</dbReference>
<reference evidence="2 3" key="1">
    <citation type="submission" date="2019-04" db="EMBL/GenBank/DDBJ databases">
        <title>Lewinella litorea sp. nov., isolated from a marine sand.</title>
        <authorList>
            <person name="Yoon J.-H."/>
        </authorList>
    </citation>
    <scope>NUCLEOTIDE SEQUENCE [LARGE SCALE GENOMIC DNA]</scope>
    <source>
        <strain evidence="2 3">HSMS-39</strain>
    </source>
</reference>
<keyword evidence="1" id="KW-0472">Membrane</keyword>
<sequence length="95" mass="11795">MDPETNLQDFRKRFMQEHHASRENTMLSPEYRRKKYALFLLRTFCLAALYILLWDITWVRWTLLLTLPVTGLYFFSLVGWRYFLERKMQRLKEQN</sequence>
<dbReference type="RefSeq" id="WP_136459602.1">
    <property type="nucleotide sequence ID" value="NZ_SRSF01000004.1"/>
</dbReference>
<name>A0A4S4NM86_9BACT</name>
<evidence type="ECO:0000313" key="3">
    <source>
        <dbReference type="Proteomes" id="UP000308528"/>
    </source>
</evidence>
<feature type="transmembrane region" description="Helical" evidence="1">
    <location>
        <begin position="59"/>
        <end position="84"/>
    </location>
</feature>
<evidence type="ECO:0000256" key="1">
    <source>
        <dbReference type="SAM" id="Phobius"/>
    </source>
</evidence>
<proteinExistence type="predicted"/>
<protein>
    <recommendedName>
        <fullName evidence="4">2TM domain-containing protein</fullName>
    </recommendedName>
</protein>
<feature type="transmembrane region" description="Helical" evidence="1">
    <location>
        <begin position="36"/>
        <end position="53"/>
    </location>
</feature>
<comment type="caution">
    <text evidence="2">The sequence shown here is derived from an EMBL/GenBank/DDBJ whole genome shotgun (WGS) entry which is preliminary data.</text>
</comment>
<organism evidence="2 3">
    <name type="scientific">Neolewinella litorea</name>
    <dbReference type="NCBI Taxonomy" id="2562452"/>
    <lineage>
        <taxon>Bacteria</taxon>
        <taxon>Pseudomonadati</taxon>
        <taxon>Bacteroidota</taxon>
        <taxon>Saprospiria</taxon>
        <taxon>Saprospirales</taxon>
        <taxon>Lewinellaceae</taxon>
        <taxon>Neolewinella</taxon>
    </lineage>
</organism>
<keyword evidence="1" id="KW-0812">Transmembrane</keyword>
<evidence type="ECO:0008006" key="4">
    <source>
        <dbReference type="Google" id="ProtNLM"/>
    </source>
</evidence>